<name>A0A8H3VAT7_VENIN</name>
<feature type="region of interest" description="Disordered" evidence="7">
    <location>
        <begin position="512"/>
        <end position="567"/>
    </location>
</feature>
<evidence type="ECO:0000256" key="2">
    <source>
        <dbReference type="ARBA" id="ARBA00022723"/>
    </source>
</evidence>
<evidence type="ECO:0000256" key="1">
    <source>
        <dbReference type="ARBA" id="ARBA00001917"/>
    </source>
</evidence>
<evidence type="ECO:0000256" key="5">
    <source>
        <dbReference type="ARBA" id="ARBA00023002"/>
    </source>
</evidence>
<feature type="domain" description="GRF-type" evidence="9">
    <location>
        <begin position="366"/>
        <end position="412"/>
    </location>
</feature>
<gene>
    <name evidence="10" type="ORF">BLS_002635</name>
    <name evidence="11" type="ORF">EG327_011592</name>
</gene>
<keyword evidence="5" id="KW-0560">Oxidoreductase</keyword>
<evidence type="ECO:0000259" key="8">
    <source>
        <dbReference type="PROSITE" id="PS51349"/>
    </source>
</evidence>
<dbReference type="Proteomes" id="UP000433883">
    <property type="component" value="Unassembled WGS sequence"/>
</dbReference>
<evidence type="ECO:0000256" key="6">
    <source>
        <dbReference type="PROSITE-ProRule" id="PRU01343"/>
    </source>
</evidence>
<dbReference type="InterPro" id="IPR000262">
    <property type="entry name" value="FMN-dep_DH"/>
</dbReference>
<dbReference type="InterPro" id="IPR008259">
    <property type="entry name" value="FMN_hydac_DH_AS"/>
</dbReference>
<dbReference type="InterPro" id="IPR010666">
    <property type="entry name" value="Znf_GRF"/>
</dbReference>
<organism evidence="10 12">
    <name type="scientific">Venturia inaequalis</name>
    <name type="common">Apple scab fungus</name>
    <dbReference type="NCBI Taxonomy" id="5025"/>
    <lineage>
        <taxon>Eukaryota</taxon>
        <taxon>Fungi</taxon>
        <taxon>Dikarya</taxon>
        <taxon>Ascomycota</taxon>
        <taxon>Pezizomycotina</taxon>
        <taxon>Dothideomycetes</taxon>
        <taxon>Pleosporomycetidae</taxon>
        <taxon>Venturiales</taxon>
        <taxon>Venturiaceae</taxon>
        <taxon>Venturia</taxon>
    </lineage>
</organism>
<evidence type="ECO:0000256" key="4">
    <source>
        <dbReference type="ARBA" id="ARBA00022833"/>
    </source>
</evidence>
<dbReference type="EMBL" id="WNWQ01000018">
    <property type="protein sequence ID" value="KAE9984321.1"/>
    <property type="molecule type" value="Genomic_DNA"/>
</dbReference>
<keyword evidence="3 6" id="KW-0863">Zinc-finger</keyword>
<accession>A0A8H3VAT7</accession>
<proteinExistence type="predicted"/>
<protein>
    <recommendedName>
        <fullName evidence="14">FMN hydroxy acid dehydrogenase domain-containing protein</fullName>
    </recommendedName>
</protein>
<dbReference type="Gene3D" id="3.20.20.70">
    <property type="entry name" value="Aldolase class I"/>
    <property type="match status" value="1"/>
</dbReference>
<evidence type="ECO:0000313" key="13">
    <source>
        <dbReference type="Proteomes" id="UP000490939"/>
    </source>
</evidence>
<keyword evidence="13" id="KW-1185">Reference proteome</keyword>
<dbReference type="PROSITE" id="PS00557">
    <property type="entry name" value="FMN_HYDROXY_ACID_DH_1"/>
    <property type="match status" value="1"/>
</dbReference>
<evidence type="ECO:0000259" key="9">
    <source>
        <dbReference type="PROSITE" id="PS51999"/>
    </source>
</evidence>
<keyword evidence="4" id="KW-0862">Zinc</keyword>
<evidence type="ECO:0000313" key="12">
    <source>
        <dbReference type="Proteomes" id="UP000433883"/>
    </source>
</evidence>
<dbReference type="GO" id="GO:0016491">
    <property type="term" value="F:oxidoreductase activity"/>
    <property type="evidence" value="ECO:0007669"/>
    <property type="project" value="UniProtKB-KW"/>
</dbReference>
<dbReference type="PROSITE" id="PS51999">
    <property type="entry name" value="ZF_GRF"/>
    <property type="match status" value="1"/>
</dbReference>
<dbReference type="Pfam" id="PF01070">
    <property type="entry name" value="FMN_dh"/>
    <property type="match status" value="1"/>
</dbReference>
<evidence type="ECO:0008006" key="14">
    <source>
        <dbReference type="Google" id="ProtNLM"/>
    </source>
</evidence>
<feature type="domain" description="FMN hydroxy acid dehydrogenase" evidence="8">
    <location>
        <begin position="22"/>
        <end position="366"/>
    </location>
</feature>
<dbReference type="InterPro" id="IPR013785">
    <property type="entry name" value="Aldolase_TIM"/>
</dbReference>
<dbReference type="EMBL" id="WNWR01000093">
    <property type="protein sequence ID" value="KAE9991496.1"/>
    <property type="molecule type" value="Genomic_DNA"/>
</dbReference>
<dbReference type="GO" id="GO:0008270">
    <property type="term" value="F:zinc ion binding"/>
    <property type="evidence" value="ECO:0007669"/>
    <property type="project" value="UniProtKB-KW"/>
</dbReference>
<dbReference type="PANTHER" id="PTHR10578">
    <property type="entry name" value="S -2-HYDROXY-ACID OXIDASE-RELATED"/>
    <property type="match status" value="1"/>
</dbReference>
<evidence type="ECO:0000256" key="7">
    <source>
        <dbReference type="SAM" id="MobiDB-lite"/>
    </source>
</evidence>
<comment type="caution">
    <text evidence="10">The sequence shown here is derived from an EMBL/GenBank/DDBJ whole genome shotgun (WGS) entry which is preliminary data.</text>
</comment>
<evidence type="ECO:0000313" key="10">
    <source>
        <dbReference type="EMBL" id="KAE9984321.1"/>
    </source>
</evidence>
<dbReference type="SUPFAM" id="SSF51395">
    <property type="entry name" value="FMN-linked oxidoreductases"/>
    <property type="match status" value="1"/>
</dbReference>
<evidence type="ECO:0000313" key="11">
    <source>
        <dbReference type="EMBL" id="KAE9991496.1"/>
    </source>
</evidence>
<keyword evidence="2" id="KW-0479">Metal-binding</keyword>
<dbReference type="PANTHER" id="PTHR10578:SF143">
    <property type="entry name" value="FMN-DEPENDENT ALPHA-HYDROXY ACID DEHYDROGENASE PB1A11.03"/>
    <property type="match status" value="1"/>
</dbReference>
<dbReference type="PROSITE" id="PS51349">
    <property type="entry name" value="FMN_HYDROXY_ACID_DH_2"/>
    <property type="match status" value="1"/>
</dbReference>
<reference evidence="10 12" key="1">
    <citation type="submission" date="2019-11" db="EMBL/GenBank/DDBJ databases">
        <title>Venturia inaequalis Genome Resource.</title>
        <authorList>
            <person name="Lichtner F.J."/>
        </authorList>
    </citation>
    <scope>NUCLEOTIDE SEQUENCE [LARGE SCALE GENOMIC DNA]</scope>
    <source>
        <strain evidence="10">Bline_iso_100314</strain>
        <strain evidence="11 13">DMI_063113</strain>
    </source>
</reference>
<comment type="cofactor">
    <cofactor evidence="1">
        <name>FMN</name>
        <dbReference type="ChEBI" id="CHEBI:58210"/>
    </cofactor>
</comment>
<dbReference type="AlphaFoldDB" id="A0A8H3VAT7"/>
<sequence length="693" mass="75921">MAAQPSPVQYETSVYQAGLHDHRPPFTFKSEEWEPLALARLSASSKGYVHGNAGSGGTYKKNLAAFEKYSIVPNRLVPSLKDSEGNSLFSDSSTTVLGQKLNFPIAMAPVGVLRIFNPEGEIAAAKAAKAVGVTYIMSTASSTSIEDVAEANGDDGHRWYQLYWPPNANNDITISILNRAKKAGFKALFVTLDTYVLGWRPSDMDNGYNPFLHADRIGVEVGFTDPVFQAHFKKEKGYEIYEASKNHAIDREGGSIGEAAREWASLVFPGHSHTWEDIKFLQEHWDGPIVLKGIQSVSDAKKAVEAGVQGIVVSNHGGRQQDGGAASLSMLPKIVDAVGSKLDILFDSGIRCGADALKAIALGAKCDCEPRLPAVLETVKKDTPNKGKRFYKCQNWKETTGKCDMFLWEEEAATRAEAALLNQSRTEPRRQEDVRLPPRQEQFSVTPTPSYDFRAPSLRAPSQAGTVLSNYTNSNALDDGEETEDDFEEAMIKAEHDTQPIAQTIESLESHLPAPATPRTNRADPMVTPGKRKYSDIGLETPQTMRQPQLGLHDSGYGGGDASERRASKRRAVDSDFLTMASPQSSPTPSRFRNAEETAVTQQTLFKDISAALTTHGVRLSDRVNHSLSQVCARYERKTHGLGKGREIARLALTAREAKVAELEHRINTLGAELNTERAIVKHLREAGDDDTL</sequence>
<dbReference type="Proteomes" id="UP000490939">
    <property type="component" value="Unassembled WGS sequence"/>
</dbReference>
<evidence type="ECO:0000256" key="3">
    <source>
        <dbReference type="ARBA" id="ARBA00022771"/>
    </source>
</evidence>
<dbReference type="InterPro" id="IPR037396">
    <property type="entry name" value="FMN_HAD"/>
</dbReference>